<evidence type="ECO:0000313" key="1">
    <source>
        <dbReference type="EMBL" id="PDH33278.1"/>
    </source>
</evidence>
<reference evidence="1 2" key="1">
    <citation type="submission" date="2017-08" db="EMBL/GenBank/DDBJ databases">
        <title>Fine stratification of microbial communities through a metagenomic profile of the photic zone.</title>
        <authorList>
            <person name="Haro-Moreno J.M."/>
            <person name="Lopez-Perez M."/>
            <person name="De La Torre J."/>
            <person name="Picazo A."/>
            <person name="Camacho A."/>
            <person name="Rodriguez-Valera F."/>
        </authorList>
    </citation>
    <scope>NUCLEOTIDE SEQUENCE [LARGE SCALE GENOMIC DNA]</scope>
    <source>
        <strain evidence="1">MED-G28</strain>
    </source>
</reference>
<accession>A0A2A5WAG7</accession>
<evidence type="ECO:0000313" key="2">
    <source>
        <dbReference type="Proteomes" id="UP000219329"/>
    </source>
</evidence>
<dbReference type="EMBL" id="NTJZ01000009">
    <property type="protein sequence ID" value="PDH33278.1"/>
    <property type="molecule type" value="Genomic_DNA"/>
</dbReference>
<comment type="caution">
    <text evidence="1">The sequence shown here is derived from an EMBL/GenBank/DDBJ whole genome shotgun (WGS) entry which is preliminary data.</text>
</comment>
<gene>
    <name evidence="1" type="ORF">CNF02_08810</name>
</gene>
<dbReference type="Proteomes" id="UP000219329">
    <property type="component" value="Unassembled WGS sequence"/>
</dbReference>
<protein>
    <submittedName>
        <fullName evidence="1">Uncharacterized protein</fullName>
    </submittedName>
</protein>
<name>A0A2A5WAG7_9GAMM</name>
<proteinExistence type="predicted"/>
<dbReference type="AlphaFoldDB" id="A0A2A5WAG7"/>
<sequence length="59" mass="6856">MFLINPMVTQKHIHLWLYSPFLAGIPSKIASLLPSLQKESQKPSDMLEIESKLLIYERM</sequence>
<organism evidence="1 2">
    <name type="scientific">OM182 bacterium MED-G28</name>
    <dbReference type="NCBI Taxonomy" id="1986256"/>
    <lineage>
        <taxon>Bacteria</taxon>
        <taxon>Pseudomonadati</taxon>
        <taxon>Pseudomonadota</taxon>
        <taxon>Gammaproteobacteria</taxon>
        <taxon>OMG group</taxon>
        <taxon>OM182 clade</taxon>
    </lineage>
</organism>